<dbReference type="InterPro" id="IPR040992">
    <property type="entry name" value="XRN1_D1"/>
</dbReference>
<dbReference type="Gene3D" id="2.30.30.30">
    <property type="match status" value="1"/>
</dbReference>
<dbReference type="GO" id="GO:0004534">
    <property type="term" value="F:5'-3' RNA exonuclease activity"/>
    <property type="evidence" value="ECO:0007669"/>
    <property type="project" value="TreeGrafter"/>
</dbReference>
<dbReference type="FunFam" id="3.40.50.12390:FF:000002">
    <property type="entry name" value="5'-3' exoribonuclease 1"/>
    <property type="match status" value="1"/>
</dbReference>
<keyword evidence="15" id="KW-1185">Reference proteome</keyword>
<dbReference type="PANTHER" id="PTHR12341">
    <property type="entry name" value="5'-&gt;3' EXORIBONUCLEASE"/>
    <property type="match status" value="1"/>
</dbReference>
<dbReference type="EC" id="3.1.13.-" evidence="6"/>
<evidence type="ECO:0000256" key="6">
    <source>
        <dbReference type="PIRNR" id="PIRNR006743"/>
    </source>
</evidence>
<keyword evidence="6" id="KW-0694">RNA-binding</keyword>
<dbReference type="GO" id="GO:0000184">
    <property type="term" value="P:nuclear-transcribed mRNA catabolic process, nonsense-mediated decay"/>
    <property type="evidence" value="ECO:0007669"/>
    <property type="project" value="UniProtKB-KW"/>
</dbReference>
<feature type="domain" description="Xrn1 N-terminal" evidence="9">
    <location>
        <begin position="1"/>
        <end position="227"/>
    </location>
</feature>
<dbReference type="InterPro" id="IPR027073">
    <property type="entry name" value="5_3_exoribonuclease"/>
</dbReference>
<keyword evidence="7" id="KW-0175">Coiled coil</keyword>
<comment type="function">
    <text evidence="6">Multifunctional protein that exhibits several independent functions at different levels of the cellular processes. 5'-3' exonuclease component of the nonsense-mediated mRNA decay (NMD) which is a highly conserved mRNA degradation pathway, an RNA surveillance system whose role is to identify and rid cells of mRNA with premature termination codons and thus prevents accumulation of potentially harmful truncated proteins.</text>
</comment>
<evidence type="ECO:0000256" key="3">
    <source>
        <dbReference type="ARBA" id="ARBA00022722"/>
    </source>
</evidence>
<dbReference type="GO" id="GO:0003723">
    <property type="term" value="F:RNA binding"/>
    <property type="evidence" value="ECO:0007669"/>
    <property type="project" value="UniProtKB-KW"/>
</dbReference>
<dbReference type="PANTHER" id="PTHR12341:SF7">
    <property type="entry name" value="5'-3' EXORIBONUCLEASE 1"/>
    <property type="match status" value="1"/>
</dbReference>
<evidence type="ECO:0000256" key="7">
    <source>
        <dbReference type="SAM" id="Coils"/>
    </source>
</evidence>
<evidence type="ECO:0000259" key="10">
    <source>
        <dbReference type="Pfam" id="PF17846"/>
    </source>
</evidence>
<dbReference type="EMBL" id="JZBS01003756">
    <property type="protein sequence ID" value="KKK13719.1"/>
    <property type="molecule type" value="Genomic_DNA"/>
</dbReference>
<feature type="coiled-coil region" evidence="7">
    <location>
        <begin position="485"/>
        <end position="516"/>
    </location>
</feature>
<evidence type="ECO:0000313" key="15">
    <source>
        <dbReference type="Proteomes" id="UP000034291"/>
    </source>
</evidence>
<dbReference type="InterPro" id="IPR016494">
    <property type="entry name" value="5_3_exoribonuclease_1"/>
</dbReference>
<feature type="domain" description="Xrn1 helical" evidence="10">
    <location>
        <begin position="274"/>
        <end position="674"/>
    </location>
</feature>
<evidence type="ECO:0000256" key="5">
    <source>
        <dbReference type="ARBA" id="ARBA00022839"/>
    </source>
</evidence>
<gene>
    <name evidence="14" type="ORF">ARAM_000850</name>
</gene>
<feature type="domain" description="5'-3' exoribonuclease 1 SH3-like" evidence="11">
    <location>
        <begin position="1145"/>
        <end position="1215"/>
    </location>
</feature>
<dbReference type="GO" id="GO:0016075">
    <property type="term" value="P:rRNA catabolic process"/>
    <property type="evidence" value="ECO:0007669"/>
    <property type="project" value="TreeGrafter"/>
</dbReference>
<dbReference type="InterPro" id="IPR047007">
    <property type="entry name" value="XRN1_D1_sf"/>
</dbReference>
<accession>A0A0F8U1X6</accession>
<keyword evidence="3 6" id="KW-0540">Nuclease</keyword>
<keyword evidence="6" id="KW-0866">Nonsense-mediated mRNA decay</keyword>
<dbReference type="GO" id="GO:0005634">
    <property type="term" value="C:nucleus"/>
    <property type="evidence" value="ECO:0007669"/>
    <property type="project" value="TreeGrafter"/>
</dbReference>
<dbReference type="GO" id="GO:0006397">
    <property type="term" value="P:mRNA processing"/>
    <property type="evidence" value="ECO:0007669"/>
    <property type="project" value="UniProtKB-KW"/>
</dbReference>
<comment type="subcellular location">
    <subcellularLocation>
        <location evidence="6">Cytoplasm</location>
    </subcellularLocation>
</comment>
<evidence type="ECO:0000256" key="2">
    <source>
        <dbReference type="ARBA" id="ARBA00022664"/>
    </source>
</evidence>
<dbReference type="Pfam" id="PF18332">
    <property type="entry name" value="XRN1_D1"/>
    <property type="match status" value="1"/>
</dbReference>
<evidence type="ECO:0000259" key="13">
    <source>
        <dbReference type="Pfam" id="PF18334"/>
    </source>
</evidence>
<feature type="region of interest" description="Disordered" evidence="8">
    <location>
        <begin position="1227"/>
        <end position="1408"/>
    </location>
</feature>
<dbReference type="Pfam" id="PF18334">
    <property type="entry name" value="XRN1_D2_D3"/>
    <property type="match status" value="1"/>
</dbReference>
<keyword evidence="4 6" id="KW-0378">Hydrolase</keyword>
<dbReference type="Pfam" id="PF17846">
    <property type="entry name" value="XRN_M"/>
    <property type="match status" value="1"/>
</dbReference>
<evidence type="ECO:0000256" key="1">
    <source>
        <dbReference type="ARBA" id="ARBA00006994"/>
    </source>
</evidence>
<feature type="region of interest" description="Disordered" evidence="8">
    <location>
        <begin position="448"/>
        <end position="473"/>
    </location>
</feature>
<reference evidence="14 15" key="1">
    <citation type="submission" date="2015-02" db="EMBL/GenBank/DDBJ databases">
        <title>Draft Genome Sequences of Two Closely-Related Aflatoxigenic Aspergillus Species Obtained from the Cote d'Ivoire.</title>
        <authorList>
            <person name="Moore G.G."/>
            <person name="Beltz S.B."/>
            <person name="Mack B.M."/>
        </authorList>
    </citation>
    <scope>NUCLEOTIDE SEQUENCE [LARGE SCALE GENOMIC DNA]</scope>
    <source>
        <strain evidence="14 15">SRRC1468</strain>
    </source>
</reference>
<dbReference type="InterPro" id="IPR041412">
    <property type="entry name" value="Xrn1_helical"/>
</dbReference>
<sequence>MGVPKFFRWLSERYPAISMLIAENRIPEFDNLYLDMNGIIHNCTHNDSDSPTFRMTEDKMFIAIFNYIEHLYGKIKPRKLFFMAVDGVAPRAKMNQQRARRFRTALAVEEQTKKAIAQGMEMPKEDPFDSNCITPGTEFMAKLTSQLKYFINKKISEDKDWQGVEIVLSGHEVPGEGEHKIMEYIRHAKAQPEYDPNIRHCLYGLDADLIMLGLLSHDPHFCLLREEVTFGRQVQKKPKELEHQNFYLLHLCMVREYLELEFQELELAGVLDFQYDMEHVIDDFILMAFFVGNDFLPNLPHLHINEGALALMFKVYKEVLPKMGGYINEQGVINLKRLGTLLDGLSDTFEHRFFEAEYSDAEWIRAKKNGVDGSANSEDKPKSLTITPDQKTILKTVKKFVLNRPGKAADSKPLDFPPALPARDRKFVEQLAGDLRLPWTTVSNDDGDRFMRISFPENQGNDSDEEEDEEDEEASMAVQRIIRKYENAKVQELSAEEAKEAAEKKYEQKFQEWKNKYYMDKFSWGVENEEEMRKLTENYVQGLQWVLYYYYRGIASWPWFFNSHYAPMISDVTKGLKADMNFTLGKPFRPYEQLMGVLPDRSKKTVPAAYHDLMTSPESPIIDFYPRDFELDMNGKKMDWEAVVKIPFIDQDRLLDALKTREHLLTPEEKARNGFGVSLKFTYSPDTQFIYPSSFPGVFPDIFKCQCLEPYIGLVEGVQLGEAALAGFPSLKTLPHVGQLGFHGVRVFQQESRNESMVVTVLDPGSRSSTELAKQKLNQRVFVGYPFLQEALVICVSDELFDYTLPEGEEHAVATPHTDVQIDQWKKKADKIEGIYSRRLGTIIGPVEAMVHVQLLKGLIKTDEGATIKEFAHIPGQETDYALQLVVDEVINPDERFIERDALPIQEEFPEGSRAFCLGEFNYGRPVVITGYDDGKVNGSIASFQGREPEFGKERTRSAEALCPYTPSFAIARSLRLNPLVLAKITSSFSVDVDGQRVNLGLNLKFEARKQKVLGYSRRGDSGWEFSAKAIGLLQQYMIKFPEFIAGIQRNPQNDRYKPTDFYPEDIALSKINEIKAWLKEIEAKNFERVPLEAEQLDSDIVKLIEQDADQLMQSQPEMELQKMRGVRRSALLRPSDVEQRLGNQSFRLGDRVVYAQDSGKVPIATRGTVVGLTRTLRTILLDVVFDVAFMSGTTLGDRCSPFRGQTVMASSVLNISYRQLLASTRAAARRQQQQQQQQPQPSPLTATGYGAPLGPGGQGQLKEAATPPPLGHSYRVAATGANPGGVRYGMKPPTNLPFRPQLNGGGWRGQHTAAATANGATRGGRGRGGRGRGRGGYTPMESDPESGVIQNNPDFRPHNYSNVPPPKSLDSRGGRGRGHRGSDRGNGHRGRGNRGRGAAGTAVAAKE</sequence>
<feature type="compositionally biased region" description="Basic residues" evidence="8">
    <location>
        <begin position="1325"/>
        <end position="1334"/>
    </location>
</feature>
<dbReference type="Gene3D" id="2.30.30.750">
    <property type="match status" value="1"/>
</dbReference>
<dbReference type="InterPro" id="IPR041106">
    <property type="entry name" value="XRN1_D2_D3"/>
</dbReference>
<evidence type="ECO:0000259" key="9">
    <source>
        <dbReference type="Pfam" id="PF03159"/>
    </source>
</evidence>
<dbReference type="FunFam" id="1.25.40.1050:FF:000002">
    <property type="entry name" value="5'-3' exoribonuclease"/>
    <property type="match status" value="1"/>
</dbReference>
<dbReference type="STRING" id="308745.A0A0F8U1X6"/>
<keyword evidence="5 6" id="KW-0269">Exonuclease</keyword>
<dbReference type="InterPro" id="IPR047008">
    <property type="entry name" value="XRN1_SH3_sf"/>
</dbReference>
<dbReference type="Pfam" id="PF18129">
    <property type="entry name" value="SH3_12"/>
    <property type="match status" value="1"/>
</dbReference>
<dbReference type="InterPro" id="IPR014722">
    <property type="entry name" value="Rib_uL2_dom2"/>
</dbReference>
<feature type="domain" description="5'-3' exoribonuclease 1 D1" evidence="12">
    <location>
        <begin position="713"/>
        <end position="900"/>
    </location>
</feature>
<dbReference type="GO" id="GO:0005737">
    <property type="term" value="C:cytoplasm"/>
    <property type="evidence" value="ECO:0007669"/>
    <property type="project" value="UniProtKB-SubCell"/>
</dbReference>
<organism evidence="14 15">
    <name type="scientific">Aspergillus rambellii</name>
    <dbReference type="NCBI Taxonomy" id="308745"/>
    <lineage>
        <taxon>Eukaryota</taxon>
        <taxon>Fungi</taxon>
        <taxon>Dikarya</taxon>
        <taxon>Ascomycota</taxon>
        <taxon>Pezizomycotina</taxon>
        <taxon>Eurotiomycetes</taxon>
        <taxon>Eurotiomycetidae</taxon>
        <taxon>Eurotiales</taxon>
        <taxon>Aspergillaceae</taxon>
        <taxon>Aspergillus</taxon>
        <taxon>Aspergillus subgen. Nidulantes</taxon>
    </lineage>
</organism>
<feature type="domain" description="Exoribonuclease Xrn1 D2/D3" evidence="13">
    <location>
        <begin position="904"/>
        <end position="1127"/>
    </location>
</feature>
<dbReference type="InterPro" id="IPR004859">
    <property type="entry name" value="Xrn1_N"/>
</dbReference>
<protein>
    <recommendedName>
        <fullName evidence="6">5'-3' exoribonuclease 1</fullName>
        <ecNumber evidence="6">3.1.13.-</ecNumber>
    </recommendedName>
</protein>
<keyword evidence="6" id="KW-0963">Cytoplasm</keyword>
<keyword evidence="2" id="KW-0507">mRNA processing</keyword>
<dbReference type="CDD" id="cd18673">
    <property type="entry name" value="PIN_XRN1-2-like"/>
    <property type="match status" value="1"/>
</dbReference>
<dbReference type="Pfam" id="PF03159">
    <property type="entry name" value="XRN_N"/>
    <property type="match status" value="1"/>
</dbReference>
<evidence type="ECO:0000259" key="12">
    <source>
        <dbReference type="Pfam" id="PF18332"/>
    </source>
</evidence>
<proteinExistence type="inferred from homology"/>
<feature type="compositionally biased region" description="Low complexity" evidence="8">
    <location>
        <begin position="1227"/>
        <end position="1251"/>
    </location>
</feature>
<dbReference type="Gene3D" id="2.170.260.40">
    <property type="match status" value="1"/>
</dbReference>
<dbReference type="OrthoDB" id="372487at2759"/>
<dbReference type="Gene3D" id="1.25.40.1050">
    <property type="match status" value="1"/>
</dbReference>
<feature type="compositionally biased region" description="Acidic residues" evidence="8">
    <location>
        <begin position="462"/>
        <end position="473"/>
    </location>
</feature>
<dbReference type="InterPro" id="IPR041385">
    <property type="entry name" value="SH3_12"/>
</dbReference>
<comment type="caution">
    <text evidence="14">The sequence shown here is derived from an EMBL/GenBank/DDBJ whole genome shotgun (WGS) entry which is preliminary data.</text>
</comment>
<dbReference type="Gene3D" id="3.40.50.12390">
    <property type="match status" value="2"/>
</dbReference>
<evidence type="ECO:0000256" key="4">
    <source>
        <dbReference type="ARBA" id="ARBA00022801"/>
    </source>
</evidence>
<name>A0A0F8U1X6_9EURO</name>
<evidence type="ECO:0000313" key="14">
    <source>
        <dbReference type="EMBL" id="KKK13719.1"/>
    </source>
</evidence>
<dbReference type="PIRSF" id="PIRSF006743">
    <property type="entry name" value="Exonuclease_Xnr1"/>
    <property type="match status" value="1"/>
</dbReference>
<evidence type="ECO:0000259" key="11">
    <source>
        <dbReference type="Pfam" id="PF18129"/>
    </source>
</evidence>
<comment type="similarity">
    <text evidence="1">Belongs to the 5'-3' exonuclease family. XRN2/RAT1 subfamily.</text>
</comment>
<evidence type="ECO:0000256" key="8">
    <source>
        <dbReference type="SAM" id="MobiDB-lite"/>
    </source>
</evidence>
<dbReference type="Proteomes" id="UP000034291">
    <property type="component" value="Unassembled WGS sequence"/>
</dbReference>